<name>A0A183FLC0_HELPZ</name>
<evidence type="ECO:0000313" key="3">
    <source>
        <dbReference type="Proteomes" id="UP000050761"/>
    </source>
</evidence>
<dbReference type="WBParaSite" id="HPBE_0000804101-mRNA-1">
    <property type="protein sequence ID" value="HPBE_0000804101-mRNA-1"/>
    <property type="gene ID" value="HPBE_0000804101"/>
</dbReference>
<accession>A0A183FLC0</accession>
<dbReference type="EMBL" id="UZAH01026040">
    <property type="protein sequence ID" value="VDO74643.1"/>
    <property type="molecule type" value="Genomic_DNA"/>
</dbReference>
<reference evidence="4" key="2">
    <citation type="submission" date="2019-09" db="UniProtKB">
        <authorList>
            <consortium name="WormBaseParasite"/>
        </authorList>
    </citation>
    <scope>IDENTIFICATION</scope>
</reference>
<feature type="region of interest" description="Disordered" evidence="1">
    <location>
        <begin position="61"/>
        <end position="85"/>
    </location>
</feature>
<dbReference type="Proteomes" id="UP000050761">
    <property type="component" value="Unassembled WGS sequence"/>
</dbReference>
<sequence>MLYTALWIKYSDVWGQAKNEDSVGTNHNVCSVQQKPPYEWRALDSPVAAAPCKQIGSGVPNRLPRAWRDPHGSSKDCGAQIRTSK</sequence>
<reference evidence="2 3" key="1">
    <citation type="submission" date="2018-11" db="EMBL/GenBank/DDBJ databases">
        <authorList>
            <consortium name="Pathogen Informatics"/>
        </authorList>
    </citation>
    <scope>NUCLEOTIDE SEQUENCE [LARGE SCALE GENOMIC DNA]</scope>
</reference>
<evidence type="ECO:0000313" key="2">
    <source>
        <dbReference type="EMBL" id="VDO74643.1"/>
    </source>
</evidence>
<gene>
    <name evidence="2" type="ORF">HPBE_LOCUS8042</name>
</gene>
<protein>
    <submittedName>
        <fullName evidence="4">C-type lectin domain-containing protein</fullName>
    </submittedName>
</protein>
<keyword evidence="3" id="KW-1185">Reference proteome</keyword>
<evidence type="ECO:0000313" key="4">
    <source>
        <dbReference type="WBParaSite" id="HPBE_0000804101-mRNA-1"/>
    </source>
</evidence>
<dbReference type="AlphaFoldDB" id="A0A183FLC0"/>
<organism evidence="3 4">
    <name type="scientific">Heligmosomoides polygyrus</name>
    <name type="common">Parasitic roundworm</name>
    <dbReference type="NCBI Taxonomy" id="6339"/>
    <lineage>
        <taxon>Eukaryota</taxon>
        <taxon>Metazoa</taxon>
        <taxon>Ecdysozoa</taxon>
        <taxon>Nematoda</taxon>
        <taxon>Chromadorea</taxon>
        <taxon>Rhabditida</taxon>
        <taxon>Rhabditina</taxon>
        <taxon>Rhabditomorpha</taxon>
        <taxon>Strongyloidea</taxon>
        <taxon>Heligmosomidae</taxon>
        <taxon>Heligmosomoides</taxon>
    </lineage>
</organism>
<accession>A0A3P7ZAB1</accession>
<proteinExistence type="predicted"/>
<evidence type="ECO:0000256" key="1">
    <source>
        <dbReference type="SAM" id="MobiDB-lite"/>
    </source>
</evidence>